<dbReference type="NCBIfam" id="TIGR01409">
    <property type="entry name" value="TAT_signal_seq"/>
    <property type="match status" value="1"/>
</dbReference>
<organism evidence="5 6">
    <name type="scientific">Nocardia jiangxiensis</name>
    <dbReference type="NCBI Taxonomy" id="282685"/>
    <lineage>
        <taxon>Bacteria</taxon>
        <taxon>Bacillati</taxon>
        <taxon>Actinomycetota</taxon>
        <taxon>Actinomycetes</taxon>
        <taxon>Mycobacteriales</taxon>
        <taxon>Nocardiaceae</taxon>
        <taxon>Nocardia</taxon>
    </lineage>
</organism>
<keyword evidence="3" id="KW-0732">Signal</keyword>
<comment type="caution">
    <text evidence="5">The sequence shown here is derived from an EMBL/GenBank/DDBJ whole genome shotgun (WGS) entry which is preliminary data.</text>
</comment>
<feature type="domain" description="SsuA/THI5-like" evidence="4">
    <location>
        <begin position="65"/>
        <end position="247"/>
    </location>
</feature>
<comment type="similarity">
    <text evidence="2">Belongs to the bacterial solute-binding protein SsuA/TauA family.</text>
</comment>
<accession>A0ABW6RU21</accession>
<proteinExistence type="inferred from homology"/>
<dbReference type="InterPro" id="IPR006311">
    <property type="entry name" value="TAT_signal"/>
</dbReference>
<keyword evidence="6" id="KW-1185">Reference proteome</keyword>
<dbReference type="InterPro" id="IPR019546">
    <property type="entry name" value="TAT_signal_bac_arc"/>
</dbReference>
<evidence type="ECO:0000256" key="2">
    <source>
        <dbReference type="ARBA" id="ARBA00010742"/>
    </source>
</evidence>
<evidence type="ECO:0000256" key="1">
    <source>
        <dbReference type="ARBA" id="ARBA00004418"/>
    </source>
</evidence>
<dbReference type="PANTHER" id="PTHR30024">
    <property type="entry name" value="ALIPHATIC SULFONATES-BINDING PROTEIN-RELATED"/>
    <property type="match status" value="1"/>
</dbReference>
<dbReference type="Proteomes" id="UP001601992">
    <property type="component" value="Unassembled WGS sequence"/>
</dbReference>
<evidence type="ECO:0000256" key="3">
    <source>
        <dbReference type="ARBA" id="ARBA00022729"/>
    </source>
</evidence>
<dbReference type="SUPFAM" id="SSF53850">
    <property type="entry name" value="Periplasmic binding protein-like II"/>
    <property type="match status" value="1"/>
</dbReference>
<dbReference type="RefSeq" id="WP_040827923.1">
    <property type="nucleotide sequence ID" value="NZ_JBIAQY010000001.1"/>
</dbReference>
<protein>
    <submittedName>
        <fullName evidence="5">ABC transporter substrate-binding protein</fullName>
    </submittedName>
</protein>
<dbReference type="PANTHER" id="PTHR30024:SF47">
    <property type="entry name" value="TAURINE-BINDING PERIPLASMIC PROTEIN"/>
    <property type="match status" value="1"/>
</dbReference>
<gene>
    <name evidence="5" type="ORF">ACFYXQ_01710</name>
</gene>
<dbReference type="InterPro" id="IPR015168">
    <property type="entry name" value="SsuA/THI5"/>
</dbReference>
<sequence length="341" mass="35312">MNHATTHVQRPLGRLSRRGFLGLTAGVGAAGLLAACGSDPNTISIINTSATAAVALNQLLTDGKYFDKLGVKTKISNVSAGNQVLAAVASGSSDLTMTSGLIGILPGIEKGMRLKVVGGTQVVSTSALFTKDPQITSVRDLGGKSLGVGAVGAELYAVFAALFAKYGISKDGATFRNVGSSADSLKAALAGQVDCGYGQVGNQALATKQGARMIATVNEELPLWMNNAAVASTEAISKKRSALVKVLAGYAQLFAYLGTPESKDPYVQAYTGAGGSAAEGEQEWQFINQNGCYSPTLDFPEKKAEFIQKQNIASGTQTKVLAYDSYTDLSVQADALALIKK</sequence>
<dbReference type="PROSITE" id="PS51318">
    <property type="entry name" value="TAT"/>
    <property type="match status" value="1"/>
</dbReference>
<dbReference type="Gene3D" id="3.40.190.10">
    <property type="entry name" value="Periplasmic binding protein-like II"/>
    <property type="match status" value="2"/>
</dbReference>
<name>A0ABW6RU21_9NOCA</name>
<dbReference type="Pfam" id="PF09084">
    <property type="entry name" value="NMT1"/>
    <property type="match status" value="1"/>
</dbReference>
<reference evidence="5 6" key="1">
    <citation type="submission" date="2024-10" db="EMBL/GenBank/DDBJ databases">
        <title>The Natural Products Discovery Center: Release of the First 8490 Sequenced Strains for Exploring Actinobacteria Biosynthetic Diversity.</title>
        <authorList>
            <person name="Kalkreuter E."/>
            <person name="Kautsar S.A."/>
            <person name="Yang D."/>
            <person name="Bader C.D."/>
            <person name="Teijaro C.N."/>
            <person name="Fluegel L."/>
            <person name="Davis C.M."/>
            <person name="Simpson J.R."/>
            <person name="Lauterbach L."/>
            <person name="Steele A.D."/>
            <person name="Gui C."/>
            <person name="Meng S."/>
            <person name="Li G."/>
            <person name="Viehrig K."/>
            <person name="Ye F."/>
            <person name="Su P."/>
            <person name="Kiefer A.F."/>
            <person name="Nichols A."/>
            <person name="Cepeda A.J."/>
            <person name="Yan W."/>
            <person name="Fan B."/>
            <person name="Jiang Y."/>
            <person name="Adhikari A."/>
            <person name="Zheng C.-J."/>
            <person name="Schuster L."/>
            <person name="Cowan T.M."/>
            <person name="Smanski M.J."/>
            <person name="Chevrette M.G."/>
            <person name="De Carvalho L.P.S."/>
            <person name="Shen B."/>
        </authorList>
    </citation>
    <scope>NUCLEOTIDE SEQUENCE [LARGE SCALE GENOMIC DNA]</scope>
    <source>
        <strain evidence="5 6">NPDC002593</strain>
    </source>
</reference>
<comment type="subcellular location">
    <subcellularLocation>
        <location evidence="1">Periplasm</location>
    </subcellularLocation>
</comment>
<dbReference type="EMBL" id="JBIAQY010000001">
    <property type="protein sequence ID" value="MFF3566479.1"/>
    <property type="molecule type" value="Genomic_DNA"/>
</dbReference>
<evidence type="ECO:0000259" key="4">
    <source>
        <dbReference type="Pfam" id="PF09084"/>
    </source>
</evidence>
<evidence type="ECO:0000313" key="6">
    <source>
        <dbReference type="Proteomes" id="UP001601992"/>
    </source>
</evidence>
<evidence type="ECO:0000313" key="5">
    <source>
        <dbReference type="EMBL" id="MFF3566479.1"/>
    </source>
</evidence>